<comment type="similarity">
    <text evidence="1 2">Belongs to the glycosyl hydrolase 31 family.</text>
</comment>
<dbReference type="Proteomes" id="UP000005439">
    <property type="component" value="Chromosome"/>
</dbReference>
<dbReference type="PATRIC" id="fig|679936.5.peg.1758"/>
<keyword evidence="6" id="KW-1185">Reference proteome</keyword>
<dbReference type="PANTHER" id="PTHR46959">
    <property type="entry name" value="SULFOQUINOVOSIDASE"/>
    <property type="match status" value="1"/>
</dbReference>
<dbReference type="SUPFAM" id="SSF51011">
    <property type="entry name" value="Glycosyl hydrolase domain"/>
    <property type="match status" value="1"/>
</dbReference>
<feature type="domain" description="Glycosyl hydrolase family 31 C-terminal" evidence="4">
    <location>
        <begin position="574"/>
        <end position="658"/>
    </location>
</feature>
<dbReference type="Gene3D" id="2.60.40.1180">
    <property type="entry name" value="Golgi alpha-mannosidase II"/>
    <property type="match status" value="1"/>
</dbReference>
<evidence type="ECO:0000259" key="3">
    <source>
        <dbReference type="Pfam" id="PF01055"/>
    </source>
</evidence>
<dbReference type="Gene3D" id="3.20.20.80">
    <property type="entry name" value="Glycosidases"/>
    <property type="match status" value="1"/>
</dbReference>
<dbReference type="PANTHER" id="PTHR46959:SF2">
    <property type="entry name" value="SULFOQUINOVOSIDASE"/>
    <property type="match status" value="1"/>
</dbReference>
<dbReference type="EMBL" id="CP003179">
    <property type="protein sequence ID" value="AEW05185.1"/>
    <property type="molecule type" value="Genomic_DNA"/>
</dbReference>
<dbReference type="CDD" id="cd06592">
    <property type="entry name" value="GH31_NET37"/>
    <property type="match status" value="1"/>
</dbReference>
<accession>G8TZ06</accession>
<name>G8TZ06_SULAD</name>
<dbReference type="STRING" id="679936.Sulac_1689"/>
<dbReference type="InterPro" id="IPR048395">
    <property type="entry name" value="Glyco_hydro_31_C"/>
</dbReference>
<protein>
    <submittedName>
        <fullName evidence="5">Glycoside hydrolase family 31</fullName>
    </submittedName>
</protein>
<gene>
    <name evidence="5" type="ordered locus">Sulac_1689</name>
</gene>
<evidence type="ECO:0000256" key="2">
    <source>
        <dbReference type="RuleBase" id="RU361185"/>
    </source>
</evidence>
<dbReference type="InterPro" id="IPR000322">
    <property type="entry name" value="Glyco_hydro_31_TIM"/>
</dbReference>
<proteinExistence type="inferred from homology"/>
<dbReference type="GO" id="GO:0005975">
    <property type="term" value="P:carbohydrate metabolic process"/>
    <property type="evidence" value="ECO:0007669"/>
    <property type="project" value="InterPro"/>
</dbReference>
<evidence type="ECO:0000259" key="4">
    <source>
        <dbReference type="Pfam" id="PF21365"/>
    </source>
</evidence>
<dbReference type="InterPro" id="IPR013780">
    <property type="entry name" value="Glyco_hydro_b"/>
</dbReference>
<dbReference type="HOGENOM" id="CLU_345778_0_0_9"/>
<sequence length="817" mass="92276">MLRWEIDNQGILTLFRNDQPIWTVTPTDWYVATVQQVLVSRWKAWDFFRTRGYRREFGARMVPVAPGSPHGQYHLYNRHGKPMLSISWTHATERHGILAVTALQTADRIGLTWVGPSSEALWGFGEYGQGPRHRRGHWATWVEEGPLGLGPLSGLARWTGKVPIPKGPYTTYAPEASWLSSAGYAGWVEESQRIEWWVRGQTRRVEIWHPSLTLHFVVGDTLEDVINQRHEVLGGPPLPPPWVFAPWNDAVGGSQAVRHVKSLIDTHRIPAGAIWVEDWTGSWEDTRRFWMRPLSHEWHREQYPDLPQLAEDLHQDGLRLLGYFCPEITEDTALYNEARAQGHLVTQNDGTPVSIDILGIKHGELDLTRPATRQWIKEVLFEPARQLGFDGWMADFGEYLPPTARLADGTDGWTSHNRYPGLWHALHAEFWSEARPNGDYTFFVRSHSLGSHRYAPVMWGGDSDTDWDPADGLPTVVPQALSAGLLGHAVWGTDIAGYMTFGLTRPSTKELYWRWLELGALLPVMRTHHGTAKPRNWHWTRDEETLSIYNRYARLHILLYPYWYELARQAQESGIPIVRPLFLAQNEPRFWDVGDQYLLGPNLLVAPVLKRGMKRRRVKFPEGGWVCWWTKTWYPNSEGDVSTPLATSPLFARYGSLIPVSEGADPATDRPLGFVDTLVDEESLGDSPRRGLQTAESRITLVAWGPPRLPGRIRLSDGGQLSWTPIPVPQPNPVETTPFPPALWTEHAPALNTPGTGVQLADDQPVIIPVPEGGGLKLEWQGHHPLTVIVRQPAIAPVDAGFRTRHGESPMSTGKGD</sequence>
<dbReference type="Pfam" id="PF21365">
    <property type="entry name" value="Glyco_hydro_31_3rd"/>
    <property type="match status" value="1"/>
</dbReference>
<dbReference type="Pfam" id="PF01055">
    <property type="entry name" value="Glyco_hydro_31_2nd"/>
    <property type="match status" value="1"/>
</dbReference>
<evidence type="ECO:0000256" key="1">
    <source>
        <dbReference type="ARBA" id="ARBA00007806"/>
    </source>
</evidence>
<evidence type="ECO:0000313" key="5">
    <source>
        <dbReference type="EMBL" id="AEW05185.1"/>
    </source>
</evidence>
<dbReference type="GO" id="GO:0004553">
    <property type="term" value="F:hydrolase activity, hydrolyzing O-glycosyl compounds"/>
    <property type="evidence" value="ECO:0007669"/>
    <property type="project" value="InterPro"/>
</dbReference>
<dbReference type="AlphaFoldDB" id="G8TZ06"/>
<dbReference type="SUPFAM" id="SSF51445">
    <property type="entry name" value="(Trans)glycosidases"/>
    <property type="match status" value="1"/>
</dbReference>
<evidence type="ECO:0000313" key="6">
    <source>
        <dbReference type="Proteomes" id="UP000005439"/>
    </source>
</evidence>
<keyword evidence="2" id="KW-0326">Glycosidase</keyword>
<keyword evidence="2 5" id="KW-0378">Hydrolase</keyword>
<organism evidence="5 6">
    <name type="scientific">Sulfobacillus acidophilus (strain ATCC 700253 / DSM 10332 / NAL)</name>
    <dbReference type="NCBI Taxonomy" id="679936"/>
    <lineage>
        <taxon>Bacteria</taxon>
        <taxon>Bacillati</taxon>
        <taxon>Bacillota</taxon>
        <taxon>Clostridia</taxon>
        <taxon>Eubacteriales</taxon>
        <taxon>Clostridiales Family XVII. Incertae Sedis</taxon>
        <taxon>Sulfobacillus</taxon>
    </lineage>
</organism>
<reference evidence="5 6" key="2">
    <citation type="journal article" date="2012" name="Stand. Genomic Sci.">
        <title>Complete genome sequence of the moderately thermophilic mineral-sulfide-oxidizing firmicute Sulfobacillus acidophilus type strain (NAL(T)).</title>
        <authorList>
            <person name="Anderson I."/>
            <person name="Chertkov O."/>
            <person name="Chen A."/>
            <person name="Saunders E."/>
            <person name="Lapidus A."/>
            <person name="Nolan M."/>
            <person name="Lucas S."/>
            <person name="Hammon N."/>
            <person name="Deshpande S."/>
            <person name="Cheng J.F."/>
            <person name="Han C."/>
            <person name="Tapia R."/>
            <person name="Goodwin L.A."/>
            <person name="Pitluck S."/>
            <person name="Liolios K."/>
            <person name="Pagani I."/>
            <person name="Ivanova N."/>
            <person name="Mikhailova N."/>
            <person name="Pati A."/>
            <person name="Palaniappan K."/>
            <person name="Land M."/>
            <person name="Pan C."/>
            <person name="Rohde M."/>
            <person name="Pukall R."/>
            <person name="Goker M."/>
            <person name="Detter J.C."/>
            <person name="Woyke T."/>
            <person name="Bristow J."/>
            <person name="Eisen J.A."/>
            <person name="Markowitz V."/>
            <person name="Hugenholtz P."/>
            <person name="Kyrpides N.C."/>
            <person name="Klenk H.P."/>
            <person name="Mavromatis K."/>
        </authorList>
    </citation>
    <scope>NUCLEOTIDE SEQUENCE [LARGE SCALE GENOMIC DNA]</scope>
    <source>
        <strain evidence="6">ATCC 700253 / DSM 10332 / NAL</strain>
    </source>
</reference>
<dbReference type="InterPro" id="IPR017853">
    <property type="entry name" value="GH"/>
</dbReference>
<dbReference type="KEGG" id="sap:Sulac_1689"/>
<reference evidence="6" key="1">
    <citation type="submission" date="2011-12" db="EMBL/GenBank/DDBJ databases">
        <title>The complete genome of chromosome of Sulfobacillus acidophilus DSM 10332.</title>
        <authorList>
            <person name="Lucas S."/>
            <person name="Han J."/>
            <person name="Lapidus A."/>
            <person name="Bruce D."/>
            <person name="Goodwin L."/>
            <person name="Pitluck S."/>
            <person name="Peters L."/>
            <person name="Kyrpides N."/>
            <person name="Mavromatis K."/>
            <person name="Ivanova N."/>
            <person name="Mikhailova N."/>
            <person name="Chertkov O."/>
            <person name="Saunders E."/>
            <person name="Detter J.C."/>
            <person name="Tapia R."/>
            <person name="Han C."/>
            <person name="Land M."/>
            <person name="Hauser L."/>
            <person name="Markowitz V."/>
            <person name="Cheng J.-F."/>
            <person name="Hugenholtz P."/>
            <person name="Woyke T."/>
            <person name="Wu D."/>
            <person name="Pukall R."/>
            <person name="Gehrich-Schroeter G."/>
            <person name="Schneider S."/>
            <person name="Klenk H.-P."/>
            <person name="Eisen J.A."/>
        </authorList>
    </citation>
    <scope>NUCLEOTIDE SEQUENCE [LARGE SCALE GENOMIC DNA]</scope>
    <source>
        <strain evidence="6">ATCC 700253 / DSM 10332 / NAL</strain>
    </source>
</reference>
<dbReference type="InterPro" id="IPR052990">
    <property type="entry name" value="Sulfoquinovosidase_GH31"/>
</dbReference>
<feature type="domain" description="Glycoside hydrolase family 31 TIM barrel" evidence="3">
    <location>
        <begin position="236"/>
        <end position="566"/>
    </location>
</feature>